<keyword evidence="14" id="KW-0969">Cilium</keyword>
<dbReference type="EMBL" id="JACHHB010000001">
    <property type="protein sequence ID" value="MBB5172080.1"/>
    <property type="molecule type" value="Genomic_DNA"/>
</dbReference>
<evidence type="ECO:0000256" key="3">
    <source>
        <dbReference type="ARBA" id="ARBA00007971"/>
    </source>
</evidence>
<evidence type="ECO:0000256" key="2">
    <source>
        <dbReference type="ARBA" id="ARBA00004651"/>
    </source>
</evidence>
<dbReference type="GO" id="GO:0003774">
    <property type="term" value="F:cytoskeletal motor activity"/>
    <property type="evidence" value="ECO:0007669"/>
    <property type="project" value="InterPro"/>
</dbReference>
<evidence type="ECO:0000313" key="15">
    <source>
        <dbReference type="Proteomes" id="UP000551878"/>
    </source>
</evidence>
<gene>
    <name evidence="14" type="ORF">HNQ41_000220</name>
</gene>
<feature type="domain" description="Flagellar M-ring C-terminal" evidence="13">
    <location>
        <begin position="261"/>
        <end position="404"/>
    </location>
</feature>
<keyword evidence="14" id="KW-0966">Cell projection</keyword>
<feature type="region of interest" description="Disordered" evidence="10">
    <location>
        <begin position="477"/>
        <end position="507"/>
    </location>
</feature>
<keyword evidence="7 11" id="KW-0472">Membrane</keyword>
<dbReference type="Gene3D" id="3.30.300.30">
    <property type="match status" value="1"/>
</dbReference>
<dbReference type="PRINTS" id="PR01009">
    <property type="entry name" value="FLGMRINGFLIF"/>
</dbReference>
<keyword evidence="4" id="KW-1003">Cell membrane</keyword>
<feature type="domain" description="Flagellar M-ring N-terminal" evidence="12">
    <location>
        <begin position="46"/>
        <end position="219"/>
    </location>
</feature>
<keyword evidence="15" id="KW-1185">Reference proteome</keyword>
<comment type="subcellular location">
    <subcellularLocation>
        <location evidence="1 9">Bacterial flagellum basal body</location>
    </subcellularLocation>
    <subcellularLocation>
        <location evidence="2">Cell membrane</location>
        <topology evidence="2">Multi-pass membrane protein</topology>
    </subcellularLocation>
</comment>
<keyword evidence="6 11" id="KW-1133">Transmembrane helix</keyword>
<keyword evidence="5 11" id="KW-0812">Transmembrane</keyword>
<dbReference type="InterPro" id="IPR006182">
    <property type="entry name" value="FliF_N_dom"/>
</dbReference>
<keyword evidence="14" id="KW-0282">Flagellum</keyword>
<dbReference type="GO" id="GO:0005886">
    <property type="term" value="C:plasma membrane"/>
    <property type="evidence" value="ECO:0007669"/>
    <property type="project" value="UniProtKB-SubCell"/>
</dbReference>
<dbReference type="NCBIfam" id="TIGR01167">
    <property type="entry name" value="LPXTG_anchor"/>
    <property type="match status" value="1"/>
</dbReference>
<evidence type="ECO:0000256" key="8">
    <source>
        <dbReference type="ARBA" id="ARBA00023143"/>
    </source>
</evidence>
<dbReference type="Proteomes" id="UP000551878">
    <property type="component" value="Unassembled WGS sequence"/>
</dbReference>
<dbReference type="PANTHER" id="PTHR30046:SF0">
    <property type="entry name" value="FLAGELLAR M-RING PROTEIN"/>
    <property type="match status" value="1"/>
</dbReference>
<comment type="caution">
    <text evidence="14">The sequence shown here is derived from an EMBL/GenBank/DDBJ whole genome shotgun (WGS) entry which is preliminary data.</text>
</comment>
<evidence type="ECO:0000256" key="9">
    <source>
        <dbReference type="PIRNR" id="PIRNR004862"/>
    </source>
</evidence>
<dbReference type="PIRSF" id="PIRSF004862">
    <property type="entry name" value="FliF"/>
    <property type="match status" value="1"/>
</dbReference>
<dbReference type="Pfam" id="PF01514">
    <property type="entry name" value="YscJ_FliF"/>
    <property type="match status" value="1"/>
</dbReference>
<keyword evidence="8 9" id="KW-0975">Bacterial flagellum</keyword>
<protein>
    <recommendedName>
        <fullName evidence="9">Flagellar M-ring protein</fullName>
    </recommendedName>
</protein>
<dbReference type="RefSeq" id="WP_184662558.1">
    <property type="nucleotide sequence ID" value="NZ_JACHHB010000001.1"/>
</dbReference>
<evidence type="ECO:0000256" key="7">
    <source>
        <dbReference type="ARBA" id="ARBA00023136"/>
    </source>
</evidence>
<evidence type="ECO:0000313" key="14">
    <source>
        <dbReference type="EMBL" id="MBB5172080.1"/>
    </source>
</evidence>
<feature type="transmembrane region" description="Helical" evidence="11">
    <location>
        <begin position="449"/>
        <end position="469"/>
    </location>
</feature>
<reference evidence="14 15" key="1">
    <citation type="submission" date="2020-08" db="EMBL/GenBank/DDBJ databases">
        <title>Genomic Encyclopedia of Type Strains, Phase IV (KMG-IV): sequencing the most valuable type-strain genomes for metagenomic binning, comparative biology and taxonomic classification.</title>
        <authorList>
            <person name="Goeker M."/>
        </authorList>
    </citation>
    <scope>NUCLEOTIDE SEQUENCE [LARGE SCALE GENOMIC DNA]</scope>
    <source>
        <strain evidence="14 15">DSM 24696</strain>
    </source>
</reference>
<evidence type="ECO:0000256" key="6">
    <source>
        <dbReference type="ARBA" id="ARBA00022989"/>
    </source>
</evidence>
<dbReference type="InterPro" id="IPR043427">
    <property type="entry name" value="YscJ/FliF"/>
</dbReference>
<dbReference type="GO" id="GO:0009431">
    <property type="term" value="C:bacterial-type flagellum basal body, MS ring"/>
    <property type="evidence" value="ECO:0007669"/>
    <property type="project" value="InterPro"/>
</dbReference>
<evidence type="ECO:0000256" key="1">
    <source>
        <dbReference type="ARBA" id="ARBA00004117"/>
    </source>
</evidence>
<evidence type="ECO:0000259" key="13">
    <source>
        <dbReference type="Pfam" id="PF08345"/>
    </source>
</evidence>
<proteinExistence type="inferred from homology"/>
<dbReference type="Pfam" id="PF08345">
    <property type="entry name" value="YscJ_FliF_C"/>
    <property type="match status" value="1"/>
</dbReference>
<dbReference type="AlphaFoldDB" id="A0A840QL42"/>
<comment type="function">
    <text evidence="9">The M ring may be actively involved in energy transduction.</text>
</comment>
<dbReference type="InterPro" id="IPR045851">
    <property type="entry name" value="AMP-bd_C_sf"/>
</dbReference>
<accession>A0A840QL42</accession>
<dbReference type="PANTHER" id="PTHR30046">
    <property type="entry name" value="FLAGELLAR M-RING PROTEIN"/>
    <property type="match status" value="1"/>
</dbReference>
<organism evidence="14 15">
    <name type="scientific">Texcoconibacillus texcoconensis</name>
    <dbReference type="NCBI Taxonomy" id="1095777"/>
    <lineage>
        <taxon>Bacteria</taxon>
        <taxon>Bacillati</taxon>
        <taxon>Bacillota</taxon>
        <taxon>Bacilli</taxon>
        <taxon>Bacillales</taxon>
        <taxon>Bacillaceae</taxon>
        <taxon>Texcoconibacillus</taxon>
    </lineage>
</organism>
<evidence type="ECO:0000259" key="12">
    <source>
        <dbReference type="Pfam" id="PF01514"/>
    </source>
</evidence>
<evidence type="ECO:0000256" key="10">
    <source>
        <dbReference type="SAM" id="MobiDB-lite"/>
    </source>
</evidence>
<name>A0A840QL42_9BACI</name>
<evidence type="ECO:0000256" key="5">
    <source>
        <dbReference type="ARBA" id="ARBA00022692"/>
    </source>
</evidence>
<comment type="similarity">
    <text evidence="3 9">Belongs to the FliF family.</text>
</comment>
<evidence type="ECO:0000256" key="11">
    <source>
        <dbReference type="SAM" id="Phobius"/>
    </source>
</evidence>
<feature type="transmembrane region" description="Helical" evidence="11">
    <location>
        <begin position="25"/>
        <end position="45"/>
    </location>
</feature>
<sequence>MNEKLTQYKERTLSFWQSRTVKQKGIMVGSIVFILMLIALFAFFGSRTHYVPLYNNLTVQETGEIQAQLDSMNVSSQVSDGGTTINVPESRVDDLKVQLAAEGVPESGSIDYSSFEENMGFGTTDNEFNVLERAAMQTEIENLIRNIEGVENAQVMITLPEESVWVAEEGDVATASVLLNLRQGYSLDQEEVAALYHLVSKSVPNLPPEEVAIMDQNFRDYALDDRQSGSGINSPLEAYDQQRAIQRDIERDIQREVRQMLGTMMGPDKVLVTVSTDMDFTQENREEHLVEPVDEEEMEGIAISAERVTETYEGDDAPAEGGVPGTGEDDVPNFPAGAAGGGGNYEMQEERINNEVNRIYREISESPYKLRDIGIQVMVEPPDPEDPNSLPQERIDDIEEILNQIVRTSLPQDVVDDWGDADVGDRVFVSSQAFIGQPEMPEPETGIPGWYYVVGGLVALILLLLVLLFRRRPREDSEERTSFSEEEMPANIPDINDEEMTEEKARREQLERLAKEKPEEFTKLIRSWLSDD</sequence>
<dbReference type="NCBIfam" id="TIGR00206">
    <property type="entry name" value="fliF"/>
    <property type="match status" value="1"/>
</dbReference>
<dbReference type="InterPro" id="IPR000067">
    <property type="entry name" value="FlgMring_FliF"/>
</dbReference>
<evidence type="ECO:0000256" key="4">
    <source>
        <dbReference type="ARBA" id="ARBA00022475"/>
    </source>
</evidence>
<dbReference type="GO" id="GO:0071973">
    <property type="term" value="P:bacterial-type flagellum-dependent cell motility"/>
    <property type="evidence" value="ECO:0007669"/>
    <property type="project" value="InterPro"/>
</dbReference>
<dbReference type="InterPro" id="IPR013556">
    <property type="entry name" value="Flag_M-ring_C"/>
</dbReference>